<dbReference type="AlphaFoldDB" id="A0AAQ3JQD4"/>
<keyword evidence="2" id="KW-0732">Signal</keyword>
<protein>
    <submittedName>
        <fullName evidence="3">Uncharacterized protein</fullName>
    </submittedName>
</protein>
<reference evidence="3 4" key="1">
    <citation type="submission" date="2023-10" db="EMBL/GenBank/DDBJ databases">
        <title>Chromosome-scale genome assembly provides insights into flower coloration mechanisms of Canna indica.</title>
        <authorList>
            <person name="Li C."/>
        </authorList>
    </citation>
    <scope>NUCLEOTIDE SEQUENCE [LARGE SCALE GENOMIC DNA]</scope>
    <source>
        <tissue evidence="3">Flower</tissue>
    </source>
</reference>
<dbReference type="PANTHER" id="PTHR46347">
    <property type="entry name" value="RING/FYVE/PHD ZINC FINGER SUPERFAMILY PROTEIN"/>
    <property type="match status" value="1"/>
</dbReference>
<proteinExistence type="predicted"/>
<evidence type="ECO:0000313" key="3">
    <source>
        <dbReference type="EMBL" id="WOK93942.1"/>
    </source>
</evidence>
<evidence type="ECO:0000313" key="4">
    <source>
        <dbReference type="Proteomes" id="UP001327560"/>
    </source>
</evidence>
<name>A0AAQ3JQD4_9LILI</name>
<feature type="chain" id="PRO_5042989384" evidence="2">
    <location>
        <begin position="16"/>
        <end position="215"/>
    </location>
</feature>
<evidence type="ECO:0000256" key="1">
    <source>
        <dbReference type="SAM" id="Phobius"/>
    </source>
</evidence>
<gene>
    <name evidence="3" type="ORF">Cni_G02643</name>
</gene>
<sequence length="215" mass="24463">MFIPVLPLFIRFIAAPDLLVEASSRLIAVGQSLLLVENRKKGTVCVSNPGLATLVACFYWSKQSKRTSLRTSPYVHTRRLSLHMRRMRNGVSQSSCQDLPTFSSETGWNRSTARFVNTSVENVFIEEADLVWLGMLFALELFVIGLVTLFGIYYSIIAASFFGQQIWKHHYYVIAKGMLAKEYVVEDMHGEVKDWCPPPLLPEHVQELRELGLHL</sequence>
<organism evidence="3 4">
    <name type="scientific">Canna indica</name>
    <name type="common">Indian-shot</name>
    <dbReference type="NCBI Taxonomy" id="4628"/>
    <lineage>
        <taxon>Eukaryota</taxon>
        <taxon>Viridiplantae</taxon>
        <taxon>Streptophyta</taxon>
        <taxon>Embryophyta</taxon>
        <taxon>Tracheophyta</taxon>
        <taxon>Spermatophyta</taxon>
        <taxon>Magnoliopsida</taxon>
        <taxon>Liliopsida</taxon>
        <taxon>Zingiberales</taxon>
        <taxon>Cannaceae</taxon>
        <taxon>Canna</taxon>
    </lineage>
</organism>
<feature type="signal peptide" evidence="2">
    <location>
        <begin position="1"/>
        <end position="15"/>
    </location>
</feature>
<evidence type="ECO:0000256" key="2">
    <source>
        <dbReference type="SAM" id="SignalP"/>
    </source>
</evidence>
<keyword evidence="1" id="KW-0812">Transmembrane</keyword>
<keyword evidence="1" id="KW-0472">Membrane</keyword>
<keyword evidence="1" id="KW-1133">Transmembrane helix</keyword>
<accession>A0AAQ3JQD4</accession>
<keyword evidence="4" id="KW-1185">Reference proteome</keyword>
<dbReference type="EMBL" id="CP136890">
    <property type="protein sequence ID" value="WOK93942.1"/>
    <property type="molecule type" value="Genomic_DNA"/>
</dbReference>
<dbReference type="Proteomes" id="UP001327560">
    <property type="component" value="Chromosome 1"/>
</dbReference>
<dbReference type="PANTHER" id="PTHR46347:SF1">
    <property type="entry name" value="RING_FYVE_PHD ZINC FINGER SUPERFAMILY PROTEIN"/>
    <property type="match status" value="1"/>
</dbReference>
<feature type="transmembrane region" description="Helical" evidence="1">
    <location>
        <begin position="130"/>
        <end position="156"/>
    </location>
</feature>